<dbReference type="InterPro" id="IPR013986">
    <property type="entry name" value="DExx_box_DNA_helicase_dom_sf"/>
</dbReference>
<dbReference type="RefSeq" id="WP_132281151.1">
    <property type="nucleotide sequence ID" value="NZ_SMGQ01000011.1"/>
</dbReference>
<evidence type="ECO:0000256" key="10">
    <source>
        <dbReference type="ARBA" id="ARBA00048988"/>
    </source>
</evidence>
<evidence type="ECO:0000313" key="14">
    <source>
        <dbReference type="EMBL" id="TCK98490.1"/>
    </source>
</evidence>
<dbReference type="PROSITE" id="PS51217">
    <property type="entry name" value="UVRD_HELICASE_CTER"/>
    <property type="match status" value="1"/>
</dbReference>
<protein>
    <recommendedName>
        <fullName evidence="9">DNA 3'-5' helicase</fullName>
        <ecNumber evidence="9">5.6.2.4</ecNumber>
    </recommendedName>
</protein>
<keyword evidence="4 11" id="KW-0347">Helicase</keyword>
<evidence type="ECO:0000256" key="5">
    <source>
        <dbReference type="ARBA" id="ARBA00022840"/>
    </source>
</evidence>
<keyword evidence="5 11" id="KW-0067">ATP-binding</keyword>
<dbReference type="InterPro" id="IPR000212">
    <property type="entry name" value="DNA_helicase_UvrD/REP"/>
</dbReference>
<dbReference type="OrthoDB" id="9810135at2"/>
<dbReference type="Pfam" id="PF00580">
    <property type="entry name" value="UvrD-helicase"/>
    <property type="match status" value="1"/>
</dbReference>
<accession>A0A4R1N0N6</accession>
<comment type="caution">
    <text evidence="14">The sequence shown here is derived from an EMBL/GenBank/DDBJ whole genome shotgun (WGS) entry which is preliminary data.</text>
</comment>
<reference evidence="14 15" key="1">
    <citation type="submission" date="2019-03" db="EMBL/GenBank/DDBJ databases">
        <title>Genomic Encyclopedia of Type Strains, Phase IV (KMG-IV): sequencing the most valuable type-strain genomes for metagenomic binning, comparative biology and taxonomic classification.</title>
        <authorList>
            <person name="Goeker M."/>
        </authorList>
    </citation>
    <scope>NUCLEOTIDE SEQUENCE [LARGE SCALE GENOMIC DNA]</scope>
    <source>
        <strain evidence="14 15">DSM 24176</strain>
    </source>
</reference>
<evidence type="ECO:0000256" key="8">
    <source>
        <dbReference type="ARBA" id="ARBA00034617"/>
    </source>
</evidence>
<dbReference type="CDD" id="cd18807">
    <property type="entry name" value="SF1_C_UvrD"/>
    <property type="match status" value="1"/>
</dbReference>
<evidence type="ECO:0000256" key="11">
    <source>
        <dbReference type="PROSITE-ProRule" id="PRU00560"/>
    </source>
</evidence>
<dbReference type="EMBL" id="SMGQ01000011">
    <property type="protein sequence ID" value="TCK98490.1"/>
    <property type="molecule type" value="Genomic_DNA"/>
</dbReference>
<feature type="domain" description="UvrD-like helicase C-terminal" evidence="13">
    <location>
        <begin position="274"/>
        <end position="539"/>
    </location>
</feature>
<dbReference type="Gene3D" id="1.10.10.160">
    <property type="match status" value="1"/>
</dbReference>
<dbReference type="GO" id="GO:0043138">
    <property type="term" value="F:3'-5' DNA helicase activity"/>
    <property type="evidence" value="ECO:0007669"/>
    <property type="project" value="UniProtKB-EC"/>
</dbReference>
<dbReference type="EC" id="5.6.2.4" evidence="9"/>
<keyword evidence="6" id="KW-0238">DNA-binding</keyword>
<dbReference type="InterPro" id="IPR027417">
    <property type="entry name" value="P-loop_NTPase"/>
</dbReference>
<evidence type="ECO:0000313" key="15">
    <source>
        <dbReference type="Proteomes" id="UP000294545"/>
    </source>
</evidence>
<name>A0A4R1N0N6_9FIRM</name>
<dbReference type="SUPFAM" id="SSF52540">
    <property type="entry name" value="P-loop containing nucleoside triphosphate hydrolases"/>
    <property type="match status" value="1"/>
</dbReference>
<evidence type="ECO:0000256" key="1">
    <source>
        <dbReference type="ARBA" id="ARBA00009922"/>
    </source>
</evidence>
<dbReference type="GO" id="GO:0003677">
    <property type="term" value="F:DNA binding"/>
    <property type="evidence" value="ECO:0007669"/>
    <property type="project" value="UniProtKB-KW"/>
</dbReference>
<gene>
    <name evidence="14" type="ORF">EDC19_0912</name>
</gene>
<evidence type="ECO:0000259" key="13">
    <source>
        <dbReference type="PROSITE" id="PS51217"/>
    </source>
</evidence>
<dbReference type="InterPro" id="IPR014016">
    <property type="entry name" value="UvrD-like_ATP-bd"/>
</dbReference>
<keyword evidence="7" id="KW-0413">Isomerase</keyword>
<dbReference type="GO" id="GO:0005524">
    <property type="term" value="F:ATP binding"/>
    <property type="evidence" value="ECO:0007669"/>
    <property type="project" value="UniProtKB-UniRule"/>
</dbReference>
<dbReference type="PROSITE" id="PS51198">
    <property type="entry name" value="UVRD_HELICASE_ATP_BIND"/>
    <property type="match status" value="1"/>
</dbReference>
<dbReference type="AlphaFoldDB" id="A0A4R1N0N6"/>
<dbReference type="CDD" id="cd17932">
    <property type="entry name" value="DEXQc_UvrD"/>
    <property type="match status" value="1"/>
</dbReference>
<proteinExistence type="inferred from homology"/>
<evidence type="ECO:0000256" key="9">
    <source>
        <dbReference type="ARBA" id="ARBA00034808"/>
    </source>
</evidence>
<sequence>MKNLTQKVAIDHNTGPMMVLAGPGSGKTTVITHRTKNLIQEYKVAPKNILVITFSRASADEMRERFLNLCNEQEVTFGTFHSVFFRILRQSGIYKLDNVMLEDKKYPLLLKIIKSLKISYEDENEIIQSIIQEMSYIKSELIDINHYHSTTCSASEFRDVYRIYEQFKAERNLIDFDDMLEKCYQVLQVNNKILHYWQKKFKYILIDEFQDINRIQYECIKLLAAPKNNLFVVGDDDQAIYQFRGAKPDFLLNFPNDYKATEKIILSTNYRSTQKILKGSLNVINHNTKRYKKELDTINEEGSEPIIIELPTIEEEADYVIEQIKKKSQDRSPSQMAIIYRTNMQGRHFIERLMDSNIPFMVRDQMSNVFEHWIAKDFIAYFTLTQNIKDVDSLTRIINKPTRYINKENLIFAKKHSDNIWEGLYQKYNDKEWMVNRLEELQYHIQHLKSLKPYEGIQYIRKTIGYDGFIMEYAEYRKVSKDGLLEVAQELEDTAKNYNNFEEWLMHIEEYSQELKNNYKNKSKNKEALTLTTIHSAKGLEFHTVFLTGCNEGILPHEKSEDYLNEEERRLFYVGMTRAKKELILSYFNKKNNDKLLPSRFIQEMILPLESIKEGLEIKHKQFGLGQIKKINKDKISIQFYASKKTMKLSLSYCLEQNLITLG</sequence>
<keyword evidence="15" id="KW-1185">Reference proteome</keyword>
<evidence type="ECO:0000256" key="7">
    <source>
        <dbReference type="ARBA" id="ARBA00023235"/>
    </source>
</evidence>
<organism evidence="14 15">
    <name type="scientific">Natranaerovirga hydrolytica</name>
    <dbReference type="NCBI Taxonomy" id="680378"/>
    <lineage>
        <taxon>Bacteria</taxon>
        <taxon>Bacillati</taxon>
        <taxon>Bacillota</taxon>
        <taxon>Clostridia</taxon>
        <taxon>Lachnospirales</taxon>
        <taxon>Natranaerovirgaceae</taxon>
        <taxon>Natranaerovirga</taxon>
    </lineage>
</organism>
<dbReference type="GO" id="GO:0033202">
    <property type="term" value="C:DNA helicase complex"/>
    <property type="evidence" value="ECO:0007669"/>
    <property type="project" value="TreeGrafter"/>
</dbReference>
<comment type="similarity">
    <text evidence="1">Belongs to the helicase family. UvrD subfamily.</text>
</comment>
<dbReference type="Pfam" id="PF13361">
    <property type="entry name" value="UvrD_C"/>
    <property type="match status" value="1"/>
</dbReference>
<dbReference type="InterPro" id="IPR014017">
    <property type="entry name" value="DNA_helicase_UvrD-like_C"/>
</dbReference>
<dbReference type="Gene3D" id="3.40.50.300">
    <property type="entry name" value="P-loop containing nucleotide triphosphate hydrolases"/>
    <property type="match status" value="2"/>
</dbReference>
<dbReference type="Proteomes" id="UP000294545">
    <property type="component" value="Unassembled WGS sequence"/>
</dbReference>
<dbReference type="GO" id="GO:0000725">
    <property type="term" value="P:recombinational repair"/>
    <property type="evidence" value="ECO:0007669"/>
    <property type="project" value="TreeGrafter"/>
</dbReference>
<evidence type="ECO:0000256" key="6">
    <source>
        <dbReference type="ARBA" id="ARBA00023125"/>
    </source>
</evidence>
<dbReference type="GO" id="GO:0016887">
    <property type="term" value="F:ATP hydrolysis activity"/>
    <property type="evidence" value="ECO:0007669"/>
    <property type="project" value="RHEA"/>
</dbReference>
<feature type="domain" description="UvrD-like helicase ATP-binding" evidence="12">
    <location>
        <begin position="1"/>
        <end position="273"/>
    </location>
</feature>
<evidence type="ECO:0000259" key="12">
    <source>
        <dbReference type="PROSITE" id="PS51198"/>
    </source>
</evidence>
<dbReference type="PANTHER" id="PTHR11070:SF2">
    <property type="entry name" value="ATP-DEPENDENT DNA HELICASE SRS2"/>
    <property type="match status" value="1"/>
</dbReference>
<dbReference type="Gene3D" id="1.10.486.10">
    <property type="entry name" value="PCRA, domain 4"/>
    <property type="match status" value="1"/>
</dbReference>
<feature type="binding site" evidence="11">
    <location>
        <begin position="21"/>
        <end position="28"/>
    </location>
    <ligand>
        <name>ATP</name>
        <dbReference type="ChEBI" id="CHEBI:30616"/>
    </ligand>
</feature>
<comment type="catalytic activity">
    <reaction evidence="8">
        <text>Couples ATP hydrolysis with the unwinding of duplex DNA by translocating in the 3'-5' direction.</text>
        <dbReference type="EC" id="5.6.2.4"/>
    </reaction>
</comment>
<evidence type="ECO:0000256" key="2">
    <source>
        <dbReference type="ARBA" id="ARBA00022741"/>
    </source>
</evidence>
<comment type="catalytic activity">
    <reaction evidence="10">
        <text>ATP + H2O = ADP + phosphate + H(+)</text>
        <dbReference type="Rhea" id="RHEA:13065"/>
        <dbReference type="ChEBI" id="CHEBI:15377"/>
        <dbReference type="ChEBI" id="CHEBI:15378"/>
        <dbReference type="ChEBI" id="CHEBI:30616"/>
        <dbReference type="ChEBI" id="CHEBI:43474"/>
        <dbReference type="ChEBI" id="CHEBI:456216"/>
        <dbReference type="EC" id="5.6.2.4"/>
    </reaction>
</comment>
<keyword evidence="2 11" id="KW-0547">Nucleotide-binding</keyword>
<evidence type="ECO:0000256" key="3">
    <source>
        <dbReference type="ARBA" id="ARBA00022801"/>
    </source>
</evidence>
<evidence type="ECO:0000256" key="4">
    <source>
        <dbReference type="ARBA" id="ARBA00022806"/>
    </source>
</evidence>
<dbReference type="GO" id="GO:0005829">
    <property type="term" value="C:cytosol"/>
    <property type="evidence" value="ECO:0007669"/>
    <property type="project" value="TreeGrafter"/>
</dbReference>
<keyword evidence="3 11" id="KW-0378">Hydrolase</keyword>
<dbReference type="PANTHER" id="PTHR11070">
    <property type="entry name" value="UVRD / RECB / PCRA DNA HELICASE FAMILY MEMBER"/>
    <property type="match status" value="1"/>
</dbReference>